<gene>
    <name evidence="2" type="ORF">FB45DRAFT_873755</name>
</gene>
<protein>
    <submittedName>
        <fullName evidence="2">Uncharacterized protein</fullName>
    </submittedName>
</protein>
<feature type="region of interest" description="Disordered" evidence="1">
    <location>
        <begin position="95"/>
        <end position="116"/>
    </location>
</feature>
<keyword evidence="3" id="KW-1185">Reference proteome</keyword>
<reference evidence="2" key="1">
    <citation type="submission" date="2023-03" db="EMBL/GenBank/DDBJ databases">
        <title>Massive genome expansion in bonnet fungi (Mycena s.s.) driven by repeated elements and novel gene families across ecological guilds.</title>
        <authorList>
            <consortium name="Lawrence Berkeley National Laboratory"/>
            <person name="Harder C.B."/>
            <person name="Miyauchi S."/>
            <person name="Viragh M."/>
            <person name="Kuo A."/>
            <person name="Thoen E."/>
            <person name="Andreopoulos B."/>
            <person name="Lu D."/>
            <person name="Skrede I."/>
            <person name="Drula E."/>
            <person name="Henrissat B."/>
            <person name="Morin E."/>
            <person name="Kohler A."/>
            <person name="Barry K."/>
            <person name="LaButti K."/>
            <person name="Morin E."/>
            <person name="Salamov A."/>
            <person name="Lipzen A."/>
            <person name="Mereny Z."/>
            <person name="Hegedus B."/>
            <person name="Baldrian P."/>
            <person name="Stursova M."/>
            <person name="Weitz H."/>
            <person name="Taylor A."/>
            <person name="Grigoriev I.V."/>
            <person name="Nagy L.G."/>
            <person name="Martin F."/>
            <person name="Kauserud H."/>
        </authorList>
    </citation>
    <scope>NUCLEOTIDE SEQUENCE</scope>
    <source>
        <strain evidence="2">9284</strain>
    </source>
</reference>
<comment type="caution">
    <text evidence="2">The sequence shown here is derived from an EMBL/GenBank/DDBJ whole genome shotgun (WGS) entry which is preliminary data.</text>
</comment>
<dbReference type="Proteomes" id="UP001221142">
    <property type="component" value="Unassembled WGS sequence"/>
</dbReference>
<organism evidence="2 3">
    <name type="scientific">Roridomyces roridus</name>
    <dbReference type="NCBI Taxonomy" id="1738132"/>
    <lineage>
        <taxon>Eukaryota</taxon>
        <taxon>Fungi</taxon>
        <taxon>Dikarya</taxon>
        <taxon>Basidiomycota</taxon>
        <taxon>Agaricomycotina</taxon>
        <taxon>Agaricomycetes</taxon>
        <taxon>Agaricomycetidae</taxon>
        <taxon>Agaricales</taxon>
        <taxon>Marasmiineae</taxon>
        <taxon>Mycenaceae</taxon>
        <taxon>Roridomyces</taxon>
    </lineage>
</organism>
<accession>A0AAD7BA92</accession>
<proteinExistence type="predicted"/>
<dbReference type="AlphaFoldDB" id="A0AAD7BA92"/>
<dbReference type="EMBL" id="JARKIF010000025">
    <property type="protein sequence ID" value="KAJ7614885.1"/>
    <property type="molecule type" value="Genomic_DNA"/>
</dbReference>
<name>A0AAD7BA92_9AGAR</name>
<evidence type="ECO:0000313" key="3">
    <source>
        <dbReference type="Proteomes" id="UP001221142"/>
    </source>
</evidence>
<feature type="compositionally biased region" description="Basic and acidic residues" evidence="1">
    <location>
        <begin position="104"/>
        <end position="116"/>
    </location>
</feature>
<evidence type="ECO:0000256" key="1">
    <source>
        <dbReference type="SAM" id="MobiDB-lite"/>
    </source>
</evidence>
<feature type="region of interest" description="Disordered" evidence="1">
    <location>
        <begin position="178"/>
        <end position="213"/>
    </location>
</feature>
<evidence type="ECO:0000313" key="2">
    <source>
        <dbReference type="EMBL" id="KAJ7614885.1"/>
    </source>
</evidence>
<sequence>MRQQRPRMSLTTVVMAKPLRADVSPVSVYKRRHAGRPGVQARLVVHQVHRKRLEHESRTTRKDAFEVGMWRRRARQPKRGQKRAFSMEANIRFPMSGGGGGLKGGHERGAGSREERRWCRHSIKRLHSTVRPTLKHIFDQGLLGTLCVNNLRYLLGPEGGYLTVAALDEQLKRHAQWGVPEETAASEKPKRRKKKADSATEAPAQKKAAPKRDDKLRFVEAAIERYLLSNKPKDVNGRICDVSEDQVIDGESTEDVCEQITMEDLDGYDSEGDYYQQ</sequence>